<gene>
    <name evidence="1" type="ORF">HETIRDRAFT_430094</name>
</gene>
<dbReference type="OrthoDB" id="3270084at2759"/>
<dbReference type="InParanoid" id="W4JUM7"/>
<dbReference type="RefSeq" id="XP_009551642.1">
    <property type="nucleotide sequence ID" value="XM_009553347.1"/>
</dbReference>
<accession>W4JUM7</accession>
<protein>
    <submittedName>
        <fullName evidence="1">Uncharacterized protein</fullName>
    </submittedName>
</protein>
<dbReference type="EMBL" id="KI925464">
    <property type="protein sequence ID" value="ETW76770.1"/>
    <property type="molecule type" value="Genomic_DNA"/>
</dbReference>
<dbReference type="AlphaFoldDB" id="W4JUM7"/>
<dbReference type="GeneID" id="20674413"/>
<dbReference type="eggNOG" id="ENOG502S8UP">
    <property type="taxonomic scope" value="Eukaryota"/>
</dbReference>
<dbReference type="Proteomes" id="UP000030671">
    <property type="component" value="Unassembled WGS sequence"/>
</dbReference>
<evidence type="ECO:0000313" key="1">
    <source>
        <dbReference type="EMBL" id="ETW76770.1"/>
    </source>
</evidence>
<reference evidence="1 2" key="1">
    <citation type="journal article" date="2012" name="New Phytol.">
        <title>Insight into trade-off between wood decay and parasitism from the genome of a fungal forest pathogen.</title>
        <authorList>
            <person name="Olson A."/>
            <person name="Aerts A."/>
            <person name="Asiegbu F."/>
            <person name="Belbahri L."/>
            <person name="Bouzid O."/>
            <person name="Broberg A."/>
            <person name="Canback B."/>
            <person name="Coutinho P.M."/>
            <person name="Cullen D."/>
            <person name="Dalman K."/>
            <person name="Deflorio G."/>
            <person name="van Diepen L.T."/>
            <person name="Dunand C."/>
            <person name="Duplessis S."/>
            <person name="Durling M."/>
            <person name="Gonthier P."/>
            <person name="Grimwood J."/>
            <person name="Fossdal C.G."/>
            <person name="Hansson D."/>
            <person name="Henrissat B."/>
            <person name="Hietala A."/>
            <person name="Himmelstrand K."/>
            <person name="Hoffmeister D."/>
            <person name="Hogberg N."/>
            <person name="James T.Y."/>
            <person name="Karlsson M."/>
            <person name="Kohler A."/>
            <person name="Kues U."/>
            <person name="Lee Y.H."/>
            <person name="Lin Y.C."/>
            <person name="Lind M."/>
            <person name="Lindquist E."/>
            <person name="Lombard V."/>
            <person name="Lucas S."/>
            <person name="Lunden K."/>
            <person name="Morin E."/>
            <person name="Murat C."/>
            <person name="Park J."/>
            <person name="Raffaello T."/>
            <person name="Rouze P."/>
            <person name="Salamov A."/>
            <person name="Schmutz J."/>
            <person name="Solheim H."/>
            <person name="Stahlberg J."/>
            <person name="Velez H."/>
            <person name="de Vries R.P."/>
            <person name="Wiebenga A."/>
            <person name="Woodward S."/>
            <person name="Yakovlev I."/>
            <person name="Garbelotto M."/>
            <person name="Martin F."/>
            <person name="Grigoriev I.V."/>
            <person name="Stenlid J."/>
        </authorList>
    </citation>
    <scope>NUCLEOTIDE SEQUENCE [LARGE SCALE GENOMIC DNA]</scope>
    <source>
        <strain evidence="1 2">TC 32-1</strain>
    </source>
</reference>
<sequence length="207" mass="23447">MAILRGISGQLPIATLTSLTINGLYAYHGPQYDKPDFQNLFRGLDAIRISPSWGLEPPPPDLRSSFVHFWEYTMQLRVLSALASDLDVGVVHRVNFSELDFPALAFLSLQMILFNEETHVSDFIVRHKLTLKSLHLTQCHIASYSVLEGPPQVWSQMWTRFADELEALIQLSVEPGHNVNQVRPHHSSYVHLDDKNRLLVSAHAELA</sequence>
<evidence type="ECO:0000313" key="2">
    <source>
        <dbReference type="Proteomes" id="UP000030671"/>
    </source>
</evidence>
<organism evidence="1 2">
    <name type="scientific">Heterobasidion irregulare (strain TC 32-1)</name>
    <dbReference type="NCBI Taxonomy" id="747525"/>
    <lineage>
        <taxon>Eukaryota</taxon>
        <taxon>Fungi</taxon>
        <taxon>Dikarya</taxon>
        <taxon>Basidiomycota</taxon>
        <taxon>Agaricomycotina</taxon>
        <taxon>Agaricomycetes</taxon>
        <taxon>Russulales</taxon>
        <taxon>Bondarzewiaceae</taxon>
        <taxon>Heterobasidion</taxon>
        <taxon>Heterobasidion annosum species complex</taxon>
    </lineage>
</organism>
<keyword evidence="2" id="KW-1185">Reference proteome</keyword>
<name>W4JUM7_HETIT</name>
<proteinExistence type="predicted"/>
<dbReference type="KEGG" id="hir:HETIRDRAFT_430094"/>
<dbReference type="HOGENOM" id="CLU_1326524_0_0_1"/>